<evidence type="ECO:0000256" key="8">
    <source>
        <dbReference type="ARBA" id="ARBA00022884"/>
    </source>
</evidence>
<dbReference type="Gene3D" id="3.20.20.70">
    <property type="entry name" value="Aldolase class I"/>
    <property type="match status" value="1"/>
</dbReference>
<feature type="binding site" evidence="14">
    <location>
        <begin position="16"/>
        <end position="18"/>
    </location>
    <ligand>
        <name>FMN</name>
        <dbReference type="ChEBI" id="CHEBI:58210"/>
    </ligand>
</feature>
<dbReference type="InterPro" id="IPR001269">
    <property type="entry name" value="DUS_fam"/>
</dbReference>
<evidence type="ECO:0000256" key="10">
    <source>
        <dbReference type="ARBA" id="ARBA00048205"/>
    </source>
</evidence>
<feature type="active site" description="Proton donor" evidence="13">
    <location>
        <position position="100"/>
    </location>
</feature>
<evidence type="ECO:0000313" key="16">
    <source>
        <dbReference type="EMBL" id="HIS79475.1"/>
    </source>
</evidence>
<dbReference type="GO" id="GO:0017150">
    <property type="term" value="F:tRNA dihydrouridine synthase activity"/>
    <property type="evidence" value="ECO:0007669"/>
    <property type="project" value="InterPro"/>
</dbReference>
<dbReference type="EC" id="1.3.1.-" evidence="12"/>
<comment type="catalytic activity">
    <reaction evidence="11">
        <text>a 5,6-dihydrouridine in tRNA + NAD(+) = a uridine in tRNA + NADH + H(+)</text>
        <dbReference type="Rhea" id="RHEA:54452"/>
        <dbReference type="Rhea" id="RHEA-COMP:13339"/>
        <dbReference type="Rhea" id="RHEA-COMP:13887"/>
        <dbReference type="ChEBI" id="CHEBI:15378"/>
        <dbReference type="ChEBI" id="CHEBI:57540"/>
        <dbReference type="ChEBI" id="CHEBI:57945"/>
        <dbReference type="ChEBI" id="CHEBI:65315"/>
        <dbReference type="ChEBI" id="CHEBI:74443"/>
    </reaction>
</comment>
<dbReference type="AlphaFoldDB" id="A0A9D1K2L2"/>
<evidence type="ECO:0000256" key="13">
    <source>
        <dbReference type="PIRSR" id="PIRSR006621-1"/>
    </source>
</evidence>
<feature type="binding site" evidence="14">
    <location>
        <begin position="224"/>
        <end position="225"/>
    </location>
    <ligand>
        <name>FMN</name>
        <dbReference type="ChEBI" id="CHEBI:58210"/>
    </ligand>
</feature>
<dbReference type="NCBIfam" id="TIGR00737">
    <property type="entry name" value="nifR3_yhdG"/>
    <property type="match status" value="1"/>
</dbReference>
<keyword evidence="3" id="KW-0820">tRNA-binding</keyword>
<evidence type="ECO:0000313" key="17">
    <source>
        <dbReference type="Proteomes" id="UP000824141"/>
    </source>
</evidence>
<dbReference type="Gene3D" id="1.10.1200.80">
    <property type="entry name" value="Putative flavin oxidoreducatase, domain 2"/>
    <property type="match status" value="1"/>
</dbReference>
<keyword evidence="6 12" id="KW-0819">tRNA processing</keyword>
<dbReference type="InterPro" id="IPR035587">
    <property type="entry name" value="DUS-like_FMN-bd"/>
</dbReference>
<dbReference type="CDD" id="cd02801">
    <property type="entry name" value="DUS_like_FMN"/>
    <property type="match status" value="1"/>
</dbReference>
<feature type="binding site" evidence="14">
    <location>
        <position position="70"/>
    </location>
    <ligand>
        <name>FMN</name>
        <dbReference type="ChEBI" id="CHEBI:58210"/>
    </ligand>
</feature>
<evidence type="ECO:0000259" key="15">
    <source>
        <dbReference type="Pfam" id="PF01207"/>
    </source>
</evidence>
<evidence type="ECO:0000256" key="11">
    <source>
        <dbReference type="ARBA" id="ARBA00048802"/>
    </source>
</evidence>
<evidence type="ECO:0000256" key="5">
    <source>
        <dbReference type="ARBA" id="ARBA00022643"/>
    </source>
</evidence>
<dbReference type="GO" id="GO:0050660">
    <property type="term" value="F:flavin adenine dinucleotide binding"/>
    <property type="evidence" value="ECO:0007669"/>
    <property type="project" value="InterPro"/>
</dbReference>
<accession>A0A9D1K2L2</accession>
<keyword evidence="14" id="KW-0547">Nucleotide-binding</keyword>
<dbReference type="Pfam" id="PF01207">
    <property type="entry name" value="Dus"/>
    <property type="match status" value="1"/>
</dbReference>
<comment type="caution">
    <text evidence="16">The sequence shown here is derived from an EMBL/GenBank/DDBJ whole genome shotgun (WGS) entry which is preliminary data.</text>
</comment>
<feature type="domain" description="DUS-like FMN-binding" evidence="15">
    <location>
        <begin position="13"/>
        <end position="315"/>
    </location>
</feature>
<evidence type="ECO:0000256" key="14">
    <source>
        <dbReference type="PIRSR" id="PIRSR006621-2"/>
    </source>
</evidence>
<sequence>MQIGSVTLNGFALLAPMAGVTDEAYRSLCARFGAAATITEMVSAKALHYHDKKTPELMHLSPDEHPAGIQLFGYEPDIMAEAAKICMEYSPDFIDINMGCPAPKIANNGSGSALMKNPLLCGAIVSAVVRAVPVPVTVKIRKGWDKNSVNAVEIARVCEHAGASAVTVHGRTRDEMYGPPADWDIIRQVKQAVSIPVIGNGDVTSPAAAAKMLETTGCDAVMVGRAALGNPWIFQQINACLIDKTQIIPPPGIYERLTVMAKHIEAMCELKGEGRAMNEARKHVGWYMKGVRGAAEFRRRAGELSTREDLVNLIRDVLLAQQQDTADPHDPEDVS</sequence>
<evidence type="ECO:0000256" key="6">
    <source>
        <dbReference type="ARBA" id="ARBA00022694"/>
    </source>
</evidence>
<comment type="function">
    <text evidence="2 12">Catalyzes the synthesis of 5,6-dihydrouridine (D), a modified base found in the D-loop of most tRNAs, via the reduction of the C5-C6 double bond in target uridines.</text>
</comment>
<keyword evidence="9 12" id="KW-0560">Oxidoreductase</keyword>
<dbReference type="PIRSF" id="PIRSF006621">
    <property type="entry name" value="Dus"/>
    <property type="match status" value="1"/>
</dbReference>
<dbReference type="Proteomes" id="UP000824141">
    <property type="component" value="Unassembled WGS sequence"/>
</dbReference>
<comment type="catalytic activity">
    <reaction evidence="10">
        <text>a 5,6-dihydrouridine in tRNA + NADP(+) = a uridine in tRNA + NADPH + H(+)</text>
        <dbReference type="Rhea" id="RHEA:23624"/>
        <dbReference type="Rhea" id="RHEA-COMP:13339"/>
        <dbReference type="Rhea" id="RHEA-COMP:13887"/>
        <dbReference type="ChEBI" id="CHEBI:15378"/>
        <dbReference type="ChEBI" id="CHEBI:57783"/>
        <dbReference type="ChEBI" id="CHEBI:58349"/>
        <dbReference type="ChEBI" id="CHEBI:65315"/>
        <dbReference type="ChEBI" id="CHEBI:74443"/>
    </reaction>
</comment>
<evidence type="ECO:0000256" key="1">
    <source>
        <dbReference type="ARBA" id="ARBA00001917"/>
    </source>
</evidence>
<dbReference type="PANTHER" id="PTHR45846">
    <property type="entry name" value="TRNA-DIHYDROURIDINE(47) SYNTHASE [NAD(P)(+)]-LIKE"/>
    <property type="match status" value="1"/>
</dbReference>
<keyword evidence="5 12" id="KW-0288">FMN</keyword>
<dbReference type="SUPFAM" id="SSF51395">
    <property type="entry name" value="FMN-linked oxidoreductases"/>
    <property type="match status" value="1"/>
</dbReference>
<evidence type="ECO:0000256" key="4">
    <source>
        <dbReference type="ARBA" id="ARBA00022630"/>
    </source>
</evidence>
<evidence type="ECO:0000256" key="9">
    <source>
        <dbReference type="ARBA" id="ARBA00023002"/>
    </source>
</evidence>
<comment type="cofactor">
    <cofactor evidence="1 12 14">
        <name>FMN</name>
        <dbReference type="ChEBI" id="CHEBI:58210"/>
    </cofactor>
</comment>
<keyword evidence="7" id="KW-0521">NADP</keyword>
<dbReference type="InterPro" id="IPR013785">
    <property type="entry name" value="Aldolase_TIM"/>
</dbReference>
<evidence type="ECO:0000256" key="7">
    <source>
        <dbReference type="ARBA" id="ARBA00022857"/>
    </source>
</evidence>
<comment type="similarity">
    <text evidence="12">Belongs to the dus family.</text>
</comment>
<evidence type="ECO:0000256" key="12">
    <source>
        <dbReference type="PIRNR" id="PIRNR006621"/>
    </source>
</evidence>
<evidence type="ECO:0000256" key="3">
    <source>
        <dbReference type="ARBA" id="ARBA00022555"/>
    </source>
</evidence>
<evidence type="ECO:0000256" key="2">
    <source>
        <dbReference type="ARBA" id="ARBA00002790"/>
    </source>
</evidence>
<dbReference type="InterPro" id="IPR024036">
    <property type="entry name" value="tRNA-dHydroUridine_Synthase_C"/>
</dbReference>
<reference evidence="16" key="2">
    <citation type="journal article" date="2021" name="PeerJ">
        <title>Extensive microbial diversity within the chicken gut microbiome revealed by metagenomics and culture.</title>
        <authorList>
            <person name="Gilroy R."/>
            <person name="Ravi A."/>
            <person name="Getino M."/>
            <person name="Pursley I."/>
            <person name="Horton D.L."/>
            <person name="Alikhan N.F."/>
            <person name="Baker D."/>
            <person name="Gharbi K."/>
            <person name="Hall N."/>
            <person name="Watson M."/>
            <person name="Adriaenssens E.M."/>
            <person name="Foster-Nyarko E."/>
            <person name="Jarju S."/>
            <person name="Secka A."/>
            <person name="Antonio M."/>
            <person name="Oren A."/>
            <person name="Chaudhuri R.R."/>
            <person name="La Ragione R."/>
            <person name="Hildebrand F."/>
            <person name="Pallen M.J."/>
        </authorList>
    </citation>
    <scope>NUCLEOTIDE SEQUENCE</scope>
    <source>
        <strain evidence="16">6086</strain>
    </source>
</reference>
<dbReference type="InterPro" id="IPR004652">
    <property type="entry name" value="DusB-like"/>
</dbReference>
<feature type="binding site" evidence="14">
    <location>
        <position position="169"/>
    </location>
    <ligand>
        <name>FMN</name>
        <dbReference type="ChEBI" id="CHEBI:58210"/>
    </ligand>
</feature>
<dbReference type="InterPro" id="IPR018517">
    <property type="entry name" value="tRNA_hU_synthase_CS"/>
</dbReference>
<dbReference type="EMBL" id="DVJM01000187">
    <property type="protein sequence ID" value="HIS79475.1"/>
    <property type="molecule type" value="Genomic_DNA"/>
</dbReference>
<dbReference type="GO" id="GO:0000049">
    <property type="term" value="F:tRNA binding"/>
    <property type="evidence" value="ECO:0007669"/>
    <property type="project" value="UniProtKB-KW"/>
</dbReference>
<gene>
    <name evidence="16" type="primary">dusB</name>
    <name evidence="16" type="ORF">IAD03_08905</name>
</gene>
<reference evidence="16" key="1">
    <citation type="submission" date="2020-10" db="EMBL/GenBank/DDBJ databases">
        <authorList>
            <person name="Gilroy R."/>
        </authorList>
    </citation>
    <scope>NUCLEOTIDE SEQUENCE</scope>
    <source>
        <strain evidence="16">6086</strain>
    </source>
</reference>
<keyword evidence="4 12" id="KW-0285">Flavoprotein</keyword>
<protein>
    <recommendedName>
        <fullName evidence="12">tRNA-dihydrouridine synthase</fullName>
        <ecNumber evidence="12">1.3.1.-</ecNumber>
    </recommendedName>
</protein>
<feature type="binding site" evidence="14">
    <location>
        <position position="139"/>
    </location>
    <ligand>
        <name>FMN</name>
        <dbReference type="ChEBI" id="CHEBI:58210"/>
    </ligand>
</feature>
<proteinExistence type="inferred from homology"/>
<organism evidence="16 17">
    <name type="scientific">Candidatus Caccousia stercoris</name>
    <dbReference type="NCBI Taxonomy" id="2840723"/>
    <lineage>
        <taxon>Bacteria</taxon>
        <taxon>Bacillati</taxon>
        <taxon>Bacillota</taxon>
        <taxon>Clostridia</taxon>
        <taxon>Eubacteriales</taxon>
        <taxon>Oscillospiraceae</taxon>
        <taxon>Oscillospiraceae incertae sedis</taxon>
        <taxon>Candidatus Caccousia</taxon>
    </lineage>
</organism>
<keyword evidence="8" id="KW-0694">RNA-binding</keyword>
<name>A0A9D1K2L2_9FIRM</name>
<dbReference type="PANTHER" id="PTHR45846:SF1">
    <property type="entry name" value="TRNA-DIHYDROURIDINE(47) SYNTHASE [NAD(P)(+)]-LIKE"/>
    <property type="match status" value="1"/>
</dbReference>
<dbReference type="PROSITE" id="PS01136">
    <property type="entry name" value="UPF0034"/>
    <property type="match status" value="1"/>
</dbReference>